<reference evidence="1" key="2">
    <citation type="journal article" date="2015" name="Fish Shellfish Immunol.">
        <title>Early steps in the European eel (Anguilla anguilla)-Vibrio vulnificus interaction in the gills: Role of the RtxA13 toxin.</title>
        <authorList>
            <person name="Callol A."/>
            <person name="Pajuelo D."/>
            <person name="Ebbesson L."/>
            <person name="Teles M."/>
            <person name="MacKenzie S."/>
            <person name="Amaro C."/>
        </authorList>
    </citation>
    <scope>NUCLEOTIDE SEQUENCE</scope>
</reference>
<proteinExistence type="predicted"/>
<name>A0A0E9UAR5_ANGAN</name>
<dbReference type="AlphaFoldDB" id="A0A0E9UAR5"/>
<organism evidence="1">
    <name type="scientific">Anguilla anguilla</name>
    <name type="common">European freshwater eel</name>
    <name type="synonym">Muraena anguilla</name>
    <dbReference type="NCBI Taxonomy" id="7936"/>
    <lineage>
        <taxon>Eukaryota</taxon>
        <taxon>Metazoa</taxon>
        <taxon>Chordata</taxon>
        <taxon>Craniata</taxon>
        <taxon>Vertebrata</taxon>
        <taxon>Euteleostomi</taxon>
        <taxon>Actinopterygii</taxon>
        <taxon>Neopterygii</taxon>
        <taxon>Teleostei</taxon>
        <taxon>Anguilliformes</taxon>
        <taxon>Anguillidae</taxon>
        <taxon>Anguilla</taxon>
    </lineage>
</organism>
<accession>A0A0E9UAR5</accession>
<reference evidence="1" key="1">
    <citation type="submission" date="2014-11" db="EMBL/GenBank/DDBJ databases">
        <authorList>
            <person name="Amaro Gonzalez C."/>
        </authorList>
    </citation>
    <scope>NUCLEOTIDE SEQUENCE</scope>
</reference>
<sequence length="23" mass="2817">MCDAHWRKCGSLLWYVRSYLCLI</sequence>
<evidence type="ECO:0000313" key="1">
    <source>
        <dbReference type="EMBL" id="JAH62812.1"/>
    </source>
</evidence>
<dbReference type="EMBL" id="GBXM01045765">
    <property type="protein sequence ID" value="JAH62812.1"/>
    <property type="molecule type" value="Transcribed_RNA"/>
</dbReference>
<protein>
    <submittedName>
        <fullName evidence="1">Uncharacterized protein</fullName>
    </submittedName>
</protein>